<reference evidence="1" key="1">
    <citation type="submission" date="2023-02" db="EMBL/GenBank/DDBJ databases">
        <authorList>
            <person name="Rihtman B."/>
        </authorList>
    </citation>
    <scope>NUCLEOTIDE SEQUENCE</scope>
</reference>
<evidence type="ECO:0000313" key="1">
    <source>
        <dbReference type="EMBL" id="WFG40853.1"/>
    </source>
</evidence>
<name>A0AAF0FKW9_9CAUD</name>
<sequence length="178" mass="19602">MASISFTKLASVNDEASIANAIKSLHTRGDSLQLDIHRLLVAICTRWAASGDVRPVAGHINMLLAKDKLGGVRKNAIRAWVETYMGLKLVEEGENKGNFYAPKAIANGQHLDMKALTNNRWWEFKPEAEYKPIDDPRKLIAGLVAKMEKDVAQMGEASKVTPEMIAALKAARTPEVLH</sequence>
<proteinExistence type="predicted"/>
<gene>
    <name evidence="1" type="ORF">ParaKuw1_00020</name>
</gene>
<dbReference type="Proteomes" id="UP001218881">
    <property type="component" value="Segment"/>
</dbReference>
<dbReference type="EMBL" id="OQ376857">
    <property type="protein sequence ID" value="WFG40853.1"/>
    <property type="molecule type" value="Genomic_DNA"/>
</dbReference>
<organism evidence="1 2">
    <name type="scientific">Paracoccus phage ParKuw1</name>
    <dbReference type="NCBI Taxonomy" id="3032415"/>
    <lineage>
        <taxon>Viruses</taxon>
        <taxon>Duplodnaviria</taxon>
        <taxon>Heunggongvirae</taxon>
        <taxon>Uroviricota</taxon>
        <taxon>Caudoviricetes</taxon>
        <taxon>Autographivirales</taxon>
        <taxon>Autographivirales incertae sedis</taxon>
        <taxon>Kuwvirus</taxon>
        <taxon>Kuwvirus ParKuw1</taxon>
    </lineage>
</organism>
<accession>A0AAF0FKW9</accession>
<evidence type="ECO:0000313" key="2">
    <source>
        <dbReference type="Proteomes" id="UP001218881"/>
    </source>
</evidence>
<protein>
    <submittedName>
        <fullName evidence="1">Uncharacterized protein</fullName>
    </submittedName>
</protein>
<keyword evidence="2" id="KW-1185">Reference proteome</keyword>